<accession>A0A1B7X589</accession>
<dbReference type="EMBL" id="LJOW01000020">
    <property type="protein sequence ID" value="OBQ44531.1"/>
    <property type="molecule type" value="Genomic_DNA"/>
</dbReference>
<dbReference type="InterPro" id="IPR020290">
    <property type="entry name" value="Gp88"/>
</dbReference>
<dbReference type="Pfam" id="PF17338">
    <property type="entry name" value="GP88"/>
    <property type="match status" value="1"/>
</dbReference>
<reference evidence="2 3" key="1">
    <citation type="submission" date="2015-09" db="EMBL/GenBank/DDBJ databases">
        <title>Aphanizomenon flos-aquae WA102.</title>
        <authorList>
            <person name="Driscoll C."/>
        </authorList>
    </citation>
    <scope>NUCLEOTIDE SEQUENCE [LARGE SCALE GENOMIC DNA]</scope>
    <source>
        <strain evidence="2">WA102</strain>
    </source>
</reference>
<comment type="caution">
    <text evidence="2">The sequence shown here is derived from an EMBL/GenBank/DDBJ whole genome shotgun (WGS) entry which is preliminary data.</text>
</comment>
<evidence type="ECO:0000313" key="2">
    <source>
        <dbReference type="EMBL" id="OBQ44531.1"/>
    </source>
</evidence>
<dbReference type="Proteomes" id="UP000092093">
    <property type="component" value="Unassembled WGS sequence"/>
</dbReference>
<proteinExistence type="predicted"/>
<feature type="domain" description="Gene product 88" evidence="1">
    <location>
        <begin position="24"/>
        <end position="246"/>
    </location>
</feature>
<organism evidence="2 3">
    <name type="scientific">Aphanizomenon flos-aquae WA102</name>
    <dbReference type="NCBI Taxonomy" id="1710896"/>
    <lineage>
        <taxon>Bacteria</taxon>
        <taxon>Bacillati</taxon>
        <taxon>Cyanobacteriota</taxon>
        <taxon>Cyanophyceae</taxon>
        <taxon>Nostocales</taxon>
        <taxon>Aphanizomenonaceae</taxon>
        <taxon>Aphanizomenon</taxon>
    </lineage>
</organism>
<dbReference type="AlphaFoldDB" id="A0A1B7X589"/>
<sequence>MELVATKNTTKKHNKMITKLLSIDTNAKTVKGQKKGFLTGILYLAPSDASGVFNTCKWASKGCRMACLFSAGRGRFNNVKQARIRKTIDFVQNQADFLLQLSKDIDALKNKADKLGLTPCVRLNGTSDINWHDIKVGDDESIFHAHSDISFYDYTKNIGKVQFLSRNPIANYHLTFSRSESNNDACNAALSAGVNVAAVFKDVPETWQGFPVINGDENDLRFLDPSGVIVGLKAKGDAKKDTSGFVI</sequence>
<gene>
    <name evidence="2" type="ORF">AN484_06490</name>
</gene>
<protein>
    <recommendedName>
        <fullName evidence="1">Gene product 88 domain-containing protein</fullName>
    </recommendedName>
</protein>
<evidence type="ECO:0000259" key="1">
    <source>
        <dbReference type="Pfam" id="PF17338"/>
    </source>
</evidence>
<evidence type="ECO:0000313" key="3">
    <source>
        <dbReference type="Proteomes" id="UP000092093"/>
    </source>
</evidence>
<name>A0A1B7X589_APHFL</name>